<organism evidence="2 3">
    <name type="scientific">Rheinheimera muenzenbergensis</name>
    <dbReference type="NCBI Taxonomy" id="1193628"/>
    <lineage>
        <taxon>Bacteria</taxon>
        <taxon>Pseudomonadati</taxon>
        <taxon>Pseudomonadota</taxon>
        <taxon>Gammaproteobacteria</taxon>
        <taxon>Chromatiales</taxon>
        <taxon>Chromatiaceae</taxon>
        <taxon>Rheinheimera</taxon>
    </lineage>
</organism>
<dbReference type="Proteomes" id="UP001375382">
    <property type="component" value="Unassembled WGS sequence"/>
</dbReference>
<evidence type="ECO:0000313" key="2">
    <source>
        <dbReference type="EMBL" id="MEH8019347.1"/>
    </source>
</evidence>
<proteinExistence type="predicted"/>
<keyword evidence="1" id="KW-0732">Signal</keyword>
<evidence type="ECO:0000256" key="1">
    <source>
        <dbReference type="SAM" id="SignalP"/>
    </source>
</evidence>
<gene>
    <name evidence="2" type="ORF">MN202_19095</name>
</gene>
<keyword evidence="3" id="KW-1185">Reference proteome</keyword>
<dbReference type="EMBL" id="JALAAR010000024">
    <property type="protein sequence ID" value="MEH8019347.1"/>
    <property type="molecule type" value="Genomic_DNA"/>
</dbReference>
<accession>A0ABU8CBR8</accession>
<comment type="caution">
    <text evidence="2">The sequence shown here is derived from an EMBL/GenBank/DDBJ whole genome shotgun (WGS) entry which is preliminary data.</text>
</comment>
<evidence type="ECO:0000313" key="3">
    <source>
        <dbReference type="Proteomes" id="UP001375382"/>
    </source>
</evidence>
<protein>
    <submittedName>
        <fullName evidence="2">Uncharacterized protein</fullName>
    </submittedName>
</protein>
<dbReference type="RefSeq" id="WP_335737742.1">
    <property type="nucleotide sequence ID" value="NZ_JALAAR010000024.1"/>
</dbReference>
<sequence>MHRLLLSLLALSACSLHAQPTVTAWPEFSCSDDAVVITFVELSICTSSATYNKVAVLAGSTPTIVFEHGDKRFDALSYESADKALSGLPARLELANGRQALDALFSWRDSSINQQALLQVFGIDAETQLRQFTKGDVAAYMRVNEGAADNTVFIIIGDSGSVYRLIGNFNKAHVQQWLSLLKVN</sequence>
<name>A0ABU8CBR8_9GAMM</name>
<feature type="signal peptide" evidence="1">
    <location>
        <begin position="1"/>
        <end position="18"/>
    </location>
</feature>
<reference evidence="2 3" key="1">
    <citation type="journal article" date="2023" name="Ecotoxicol. Environ. Saf.">
        <title>Mercury remediation potential of mercury-resistant strain Rheinheimera metallidurans sp. nov. isolated from a municipal waste dumping site.</title>
        <authorList>
            <person name="Yadav V."/>
            <person name="Manjhi A."/>
            <person name="Vadakedath N."/>
        </authorList>
    </citation>
    <scope>NUCLEOTIDE SEQUENCE [LARGE SCALE GENOMIC DNA]</scope>
    <source>
        <strain evidence="2 3">E-49</strain>
    </source>
</reference>
<feature type="chain" id="PRO_5046355603" evidence="1">
    <location>
        <begin position="19"/>
        <end position="184"/>
    </location>
</feature>